<comment type="caution">
    <text evidence="1">The sequence shown here is derived from an EMBL/GenBank/DDBJ whole genome shotgun (WGS) entry which is preliminary data.</text>
</comment>
<reference evidence="1 2" key="1">
    <citation type="journal article" date="2022" name="Hortic Res">
        <title>A haplotype resolved chromosomal level avocado genome allows analysis of novel avocado genes.</title>
        <authorList>
            <person name="Nath O."/>
            <person name="Fletcher S.J."/>
            <person name="Hayward A."/>
            <person name="Shaw L.M."/>
            <person name="Masouleh A.K."/>
            <person name="Furtado A."/>
            <person name="Henry R.J."/>
            <person name="Mitter N."/>
        </authorList>
    </citation>
    <scope>NUCLEOTIDE SEQUENCE [LARGE SCALE GENOMIC DNA]</scope>
    <source>
        <strain evidence="2">cv. Hass</strain>
    </source>
</reference>
<keyword evidence="2" id="KW-1185">Reference proteome</keyword>
<dbReference type="Proteomes" id="UP001234297">
    <property type="component" value="Chromosome 1"/>
</dbReference>
<proteinExistence type="predicted"/>
<dbReference type="EMBL" id="CM056809">
    <property type="protein sequence ID" value="KAJ8648044.1"/>
    <property type="molecule type" value="Genomic_DNA"/>
</dbReference>
<evidence type="ECO:0000313" key="1">
    <source>
        <dbReference type="EMBL" id="KAJ8648044.1"/>
    </source>
</evidence>
<evidence type="ECO:0000313" key="2">
    <source>
        <dbReference type="Proteomes" id="UP001234297"/>
    </source>
</evidence>
<sequence>MKGDVSAFEKLTMRKRASIHTSHLQNSRPPGFCCRDSFLLPVFIIFNWHHTNDAKIYGLLMALYVLVSSKCEENPQNKKLVFGFRVSLTCEEKVKNT</sequence>
<accession>A0ACC2MRN4</accession>
<protein>
    <submittedName>
        <fullName evidence="1">Uncharacterized protein</fullName>
    </submittedName>
</protein>
<gene>
    <name evidence="1" type="ORF">MRB53_001067</name>
</gene>
<organism evidence="1 2">
    <name type="scientific">Persea americana</name>
    <name type="common">Avocado</name>
    <dbReference type="NCBI Taxonomy" id="3435"/>
    <lineage>
        <taxon>Eukaryota</taxon>
        <taxon>Viridiplantae</taxon>
        <taxon>Streptophyta</taxon>
        <taxon>Embryophyta</taxon>
        <taxon>Tracheophyta</taxon>
        <taxon>Spermatophyta</taxon>
        <taxon>Magnoliopsida</taxon>
        <taxon>Magnoliidae</taxon>
        <taxon>Laurales</taxon>
        <taxon>Lauraceae</taxon>
        <taxon>Persea</taxon>
    </lineage>
</organism>
<name>A0ACC2MRN4_PERAE</name>